<dbReference type="AlphaFoldDB" id="A0AAV4F497"/>
<proteinExistence type="inferred from homology"/>
<evidence type="ECO:0000256" key="3">
    <source>
        <dbReference type="ARBA" id="ARBA00019589"/>
    </source>
</evidence>
<evidence type="ECO:0000256" key="5">
    <source>
        <dbReference type="ARBA" id="ARBA00022525"/>
    </source>
</evidence>
<feature type="region of interest" description="Disordered" evidence="9">
    <location>
        <begin position="323"/>
        <end position="365"/>
    </location>
</feature>
<evidence type="ECO:0000313" key="11">
    <source>
        <dbReference type="EMBL" id="GFR67548.1"/>
    </source>
</evidence>
<feature type="chain" id="PRO_5043472698" description="Neuroendocrine protein 7B2" evidence="10">
    <location>
        <begin position="22"/>
        <end position="365"/>
    </location>
</feature>
<feature type="region of interest" description="Disordered" evidence="9">
    <location>
        <begin position="256"/>
        <end position="282"/>
    </location>
</feature>
<keyword evidence="7" id="KW-1015">Disulfide bond</keyword>
<evidence type="ECO:0000256" key="1">
    <source>
        <dbReference type="ARBA" id="ARBA00004613"/>
    </source>
</evidence>
<keyword evidence="5" id="KW-0964">Secreted</keyword>
<evidence type="ECO:0000256" key="4">
    <source>
        <dbReference type="ARBA" id="ARBA00022448"/>
    </source>
</evidence>
<dbReference type="InterPro" id="IPR007945">
    <property type="entry name" value="Secretogranin_V"/>
</dbReference>
<evidence type="ECO:0000313" key="12">
    <source>
        <dbReference type="Proteomes" id="UP000762676"/>
    </source>
</evidence>
<keyword evidence="12" id="KW-1185">Reference proteome</keyword>
<feature type="region of interest" description="Disordered" evidence="9">
    <location>
        <begin position="296"/>
        <end position="315"/>
    </location>
</feature>
<keyword evidence="6 10" id="KW-0732">Signal</keyword>
<keyword evidence="8" id="KW-0143">Chaperone</keyword>
<evidence type="ECO:0000256" key="8">
    <source>
        <dbReference type="ARBA" id="ARBA00023186"/>
    </source>
</evidence>
<dbReference type="GO" id="GO:0007218">
    <property type="term" value="P:neuropeptide signaling pathway"/>
    <property type="evidence" value="ECO:0007669"/>
    <property type="project" value="InterPro"/>
</dbReference>
<comment type="subcellular location">
    <subcellularLocation>
        <location evidence="1">Secreted</location>
    </subcellularLocation>
</comment>
<comment type="similarity">
    <text evidence="2">Belongs to the 7B2 family.</text>
</comment>
<organism evidence="11 12">
    <name type="scientific">Elysia marginata</name>
    <dbReference type="NCBI Taxonomy" id="1093978"/>
    <lineage>
        <taxon>Eukaryota</taxon>
        <taxon>Metazoa</taxon>
        <taxon>Spiralia</taxon>
        <taxon>Lophotrochozoa</taxon>
        <taxon>Mollusca</taxon>
        <taxon>Gastropoda</taxon>
        <taxon>Heterobranchia</taxon>
        <taxon>Euthyneura</taxon>
        <taxon>Panpulmonata</taxon>
        <taxon>Sacoglossa</taxon>
        <taxon>Placobranchoidea</taxon>
        <taxon>Plakobranchidae</taxon>
        <taxon>Elysia</taxon>
    </lineage>
</organism>
<feature type="compositionally biased region" description="Low complexity" evidence="9">
    <location>
        <begin position="102"/>
        <end position="112"/>
    </location>
</feature>
<reference evidence="11 12" key="1">
    <citation type="journal article" date="2021" name="Elife">
        <title>Chloroplast acquisition without the gene transfer in kleptoplastic sea slugs, Plakobranchus ocellatus.</title>
        <authorList>
            <person name="Maeda T."/>
            <person name="Takahashi S."/>
            <person name="Yoshida T."/>
            <person name="Shimamura S."/>
            <person name="Takaki Y."/>
            <person name="Nagai Y."/>
            <person name="Toyoda A."/>
            <person name="Suzuki Y."/>
            <person name="Arimoto A."/>
            <person name="Ishii H."/>
            <person name="Satoh N."/>
            <person name="Nishiyama T."/>
            <person name="Hasebe M."/>
            <person name="Maruyama T."/>
            <person name="Minagawa J."/>
            <person name="Obokata J."/>
            <person name="Shigenobu S."/>
        </authorList>
    </citation>
    <scope>NUCLEOTIDE SEQUENCE [LARGE SCALE GENOMIC DNA]</scope>
</reference>
<gene>
    <name evidence="11" type="ORF">ElyMa_005585700</name>
</gene>
<dbReference type="PANTHER" id="PTHR12738:SF0">
    <property type="entry name" value="NEUROENDOCRINE PROTEIN 7B2"/>
    <property type="match status" value="1"/>
</dbReference>
<feature type="signal peptide" evidence="10">
    <location>
        <begin position="1"/>
        <end position="21"/>
    </location>
</feature>
<evidence type="ECO:0000256" key="9">
    <source>
        <dbReference type="SAM" id="MobiDB-lite"/>
    </source>
</evidence>
<feature type="region of interest" description="Disordered" evidence="9">
    <location>
        <begin position="102"/>
        <end position="170"/>
    </location>
</feature>
<dbReference type="Pfam" id="PF05281">
    <property type="entry name" value="Secretogranin_V"/>
    <property type="match status" value="1"/>
</dbReference>
<dbReference type="GO" id="GO:0030234">
    <property type="term" value="F:enzyme regulator activity"/>
    <property type="evidence" value="ECO:0007669"/>
    <property type="project" value="TreeGrafter"/>
</dbReference>
<dbReference type="PANTHER" id="PTHR12738">
    <property type="entry name" value="NEUROENDOCRINE PROTEIN 7B2"/>
    <property type="match status" value="1"/>
</dbReference>
<protein>
    <recommendedName>
        <fullName evidence="3">Neuroendocrine protein 7B2</fullName>
    </recommendedName>
</protein>
<evidence type="ECO:0000256" key="6">
    <source>
        <dbReference type="ARBA" id="ARBA00022729"/>
    </source>
</evidence>
<evidence type="ECO:0000256" key="2">
    <source>
        <dbReference type="ARBA" id="ARBA00006348"/>
    </source>
</evidence>
<feature type="compositionally biased region" description="Polar residues" evidence="9">
    <location>
        <begin position="184"/>
        <end position="197"/>
    </location>
</feature>
<sequence>MAVFFPLLMACVLSALPGLYASGVYDPYMDAAEMYRMQLLANAFQYPGHKLGGAEALGGAGVLDVPYGLMGDGGANDRLVDFEEESGPAYWPEELMAELAAAAAAENDGASLAEEEEEEEEDTQQEPIEVEEERQEETAAENGDKQQEDGNQAQAEEAKEATKHSGAQLRDQEHLEHSALHGYQSVSGGTVNGQNKQSKTDKALPAYCNPPNPCPVGKTAEDNCVENFENSAENNQRLLSQQECPCDTEHMFTCPEGSRTVSSKAQGSSAGDAAPTPDASQQLQLNKVIAELSDMEKQEEDSMENNPNFSATHKRFTLVAKKSPHLIRKRSETAHASNPYLEGQQIKIAAKKSPNLAGKPRNSQA</sequence>
<dbReference type="GO" id="GO:0046883">
    <property type="term" value="P:regulation of hormone secretion"/>
    <property type="evidence" value="ECO:0007669"/>
    <property type="project" value="TreeGrafter"/>
</dbReference>
<dbReference type="Proteomes" id="UP000762676">
    <property type="component" value="Unassembled WGS sequence"/>
</dbReference>
<dbReference type="EMBL" id="BMAT01011151">
    <property type="protein sequence ID" value="GFR67548.1"/>
    <property type="molecule type" value="Genomic_DNA"/>
</dbReference>
<keyword evidence="4" id="KW-0813">Transport</keyword>
<dbReference type="GO" id="GO:0030141">
    <property type="term" value="C:secretory granule"/>
    <property type="evidence" value="ECO:0007669"/>
    <property type="project" value="InterPro"/>
</dbReference>
<feature type="region of interest" description="Disordered" evidence="9">
    <location>
        <begin position="184"/>
        <end position="208"/>
    </location>
</feature>
<name>A0AAV4F497_9GAST</name>
<evidence type="ECO:0000256" key="10">
    <source>
        <dbReference type="SAM" id="SignalP"/>
    </source>
</evidence>
<evidence type="ECO:0000256" key="7">
    <source>
        <dbReference type="ARBA" id="ARBA00023157"/>
    </source>
</evidence>
<feature type="compositionally biased region" description="Polar residues" evidence="9">
    <location>
        <begin position="259"/>
        <end position="269"/>
    </location>
</feature>
<accession>A0AAV4F497</accession>
<dbReference type="GO" id="GO:0005576">
    <property type="term" value="C:extracellular region"/>
    <property type="evidence" value="ECO:0007669"/>
    <property type="project" value="UniProtKB-SubCell"/>
</dbReference>
<feature type="compositionally biased region" description="Acidic residues" evidence="9">
    <location>
        <begin position="113"/>
        <end position="139"/>
    </location>
</feature>
<comment type="caution">
    <text evidence="11">The sequence shown here is derived from an EMBL/GenBank/DDBJ whole genome shotgun (WGS) entry which is preliminary data.</text>
</comment>